<dbReference type="OrthoDB" id="9802793at2"/>
<evidence type="ECO:0000259" key="5">
    <source>
        <dbReference type="Pfam" id="PF01979"/>
    </source>
</evidence>
<dbReference type="STRING" id="266128.ABB25_06170"/>
<dbReference type="Pfam" id="PF01979">
    <property type="entry name" value="Amidohydro_1"/>
    <property type="match status" value="1"/>
</dbReference>
<dbReference type="InterPro" id="IPR006680">
    <property type="entry name" value="Amidohydro-rel"/>
</dbReference>
<dbReference type="InterPro" id="IPR011059">
    <property type="entry name" value="Metal-dep_hydrolase_composite"/>
</dbReference>
<sequence>MITRSLRPALLAAALLATLPAAAQDLLVRGATVHTASAQGTLADTDVLVLRGRIAAIGKNLGAPAGISVVQANGQALTPTLFGGISELGAEEVSGVEATADSRLRLEDQPARPEFDLSLAFNPDSLLLPVARAEGIGFSALAPNPGGSFIAGQGAVIRTQGDSQPLASRQLYLSLGGNVSAQSGQSRAAQWMLLAQMVEEARGNLPASSPHALLSPAGRKALASYLAGNGRTMVRVDRASDIAQLLRWAAREKVRIGIVGGAEAWKQADALAAAKVPVFLETLVNLPASFDQLGARADAAALLAAAGVEVSYVLNGDGAHNARKLRQSAGNAVAQGLPWETAYAGLTSVPARALGVDDELGSIAIGKRADLVLWDGDPLDVAHVARRVWMGGVEQALRSRQTELRDRYQAPAGSQPRAYLQPSAPRY</sequence>
<comment type="similarity">
    <text evidence="1">Belongs to the metallo-dependent hydrolases superfamily. NagA family.</text>
</comment>
<dbReference type="EMBL" id="LDJH01000010">
    <property type="protein sequence ID" value="KRG58464.1"/>
    <property type="molecule type" value="Genomic_DNA"/>
</dbReference>
<dbReference type="Proteomes" id="UP000051254">
    <property type="component" value="Unassembled WGS sequence"/>
</dbReference>
<feature type="chain" id="PRO_5006392719" evidence="4">
    <location>
        <begin position="24"/>
        <end position="427"/>
    </location>
</feature>
<feature type="region of interest" description="Disordered" evidence="3">
    <location>
        <begin position="405"/>
        <end position="427"/>
    </location>
</feature>
<dbReference type="PANTHER" id="PTHR11113">
    <property type="entry name" value="N-ACETYLGLUCOSAMINE-6-PHOSPHATE DEACETYLASE"/>
    <property type="match status" value="1"/>
</dbReference>
<dbReference type="SUPFAM" id="SSF51338">
    <property type="entry name" value="Composite domain of metallo-dependent hydrolases"/>
    <property type="match status" value="1"/>
</dbReference>
<dbReference type="Gene3D" id="3.20.20.140">
    <property type="entry name" value="Metal-dependent hydrolases"/>
    <property type="match status" value="1"/>
</dbReference>
<proteinExistence type="inferred from homology"/>
<dbReference type="GO" id="GO:0008448">
    <property type="term" value="F:N-acetylglucosamine-6-phosphate deacetylase activity"/>
    <property type="evidence" value="ECO:0007669"/>
    <property type="project" value="TreeGrafter"/>
</dbReference>
<dbReference type="PANTHER" id="PTHR11113:SF14">
    <property type="entry name" value="N-ACETYLGLUCOSAMINE-6-PHOSPHATE DEACETYLASE"/>
    <property type="match status" value="1"/>
</dbReference>
<keyword evidence="4" id="KW-0732">Signal</keyword>
<dbReference type="GO" id="GO:0006046">
    <property type="term" value="P:N-acetylglucosamine catabolic process"/>
    <property type="evidence" value="ECO:0007669"/>
    <property type="project" value="TreeGrafter"/>
</dbReference>
<keyword evidence="7" id="KW-1185">Reference proteome</keyword>
<name>A0A0R0BMW8_9GAMM</name>
<evidence type="ECO:0000313" key="6">
    <source>
        <dbReference type="EMBL" id="KRG58464.1"/>
    </source>
</evidence>
<organism evidence="6 7">
    <name type="scientific">Stenotrophomonas koreensis</name>
    <dbReference type="NCBI Taxonomy" id="266128"/>
    <lineage>
        <taxon>Bacteria</taxon>
        <taxon>Pseudomonadati</taxon>
        <taxon>Pseudomonadota</taxon>
        <taxon>Gammaproteobacteria</taxon>
        <taxon>Lysobacterales</taxon>
        <taxon>Lysobacteraceae</taxon>
        <taxon>Stenotrophomonas</taxon>
    </lineage>
</organism>
<dbReference type="InterPro" id="IPR032466">
    <property type="entry name" value="Metal_Hydrolase"/>
</dbReference>
<accession>A0A0R0BMW8</accession>
<dbReference type="Gene3D" id="2.30.40.10">
    <property type="entry name" value="Urease, subunit C, domain 1"/>
    <property type="match status" value="1"/>
</dbReference>
<dbReference type="SUPFAM" id="SSF51556">
    <property type="entry name" value="Metallo-dependent hydrolases"/>
    <property type="match status" value="1"/>
</dbReference>
<evidence type="ECO:0000256" key="2">
    <source>
        <dbReference type="ARBA" id="ARBA00022801"/>
    </source>
</evidence>
<dbReference type="AlphaFoldDB" id="A0A0R0BMW8"/>
<evidence type="ECO:0000313" key="7">
    <source>
        <dbReference type="Proteomes" id="UP000051254"/>
    </source>
</evidence>
<feature type="signal peptide" evidence="4">
    <location>
        <begin position="1"/>
        <end position="23"/>
    </location>
</feature>
<evidence type="ECO:0000256" key="4">
    <source>
        <dbReference type="SAM" id="SignalP"/>
    </source>
</evidence>
<feature type="domain" description="Amidohydrolase-related" evidence="5">
    <location>
        <begin position="294"/>
        <end position="381"/>
    </location>
</feature>
<dbReference type="RefSeq" id="WP_057664995.1">
    <property type="nucleotide sequence ID" value="NZ_LDJH01000010.1"/>
</dbReference>
<gene>
    <name evidence="6" type="ORF">ABB25_06170</name>
</gene>
<dbReference type="PATRIC" id="fig|266128.3.peg.97"/>
<protein>
    <submittedName>
        <fullName evidence="6">Amidohydrolase</fullName>
    </submittedName>
</protein>
<comment type="caution">
    <text evidence="6">The sequence shown here is derived from an EMBL/GenBank/DDBJ whole genome shotgun (WGS) entry which is preliminary data.</text>
</comment>
<keyword evidence="2 6" id="KW-0378">Hydrolase</keyword>
<reference evidence="6 7" key="1">
    <citation type="submission" date="2015-05" db="EMBL/GenBank/DDBJ databases">
        <title>Genome sequencing and analysis of members of genus Stenotrophomonas.</title>
        <authorList>
            <person name="Patil P.P."/>
            <person name="Midha S."/>
            <person name="Patil P.B."/>
        </authorList>
    </citation>
    <scope>NUCLEOTIDE SEQUENCE [LARGE SCALE GENOMIC DNA]</scope>
    <source>
        <strain evidence="6 7">DSM 17805</strain>
    </source>
</reference>
<evidence type="ECO:0000256" key="3">
    <source>
        <dbReference type="SAM" id="MobiDB-lite"/>
    </source>
</evidence>
<evidence type="ECO:0000256" key="1">
    <source>
        <dbReference type="ARBA" id="ARBA00010716"/>
    </source>
</evidence>